<protein>
    <submittedName>
        <fullName evidence="2">Uncharacterized protein</fullName>
    </submittedName>
</protein>
<reference evidence="2" key="1">
    <citation type="submission" date="2020-04" db="EMBL/GenBank/DDBJ databases">
        <title>Hybrid Assembly of Korean Phytophthora infestans isolates.</title>
        <authorList>
            <person name="Prokchorchik M."/>
            <person name="Lee Y."/>
            <person name="Seo J."/>
            <person name="Cho J.-H."/>
            <person name="Park Y.-E."/>
            <person name="Jang D.-C."/>
            <person name="Im J.-S."/>
            <person name="Choi J.-G."/>
            <person name="Park H.-J."/>
            <person name="Lee G.-B."/>
            <person name="Lee Y.-G."/>
            <person name="Hong S.-Y."/>
            <person name="Cho K."/>
            <person name="Sohn K.H."/>
        </authorList>
    </citation>
    <scope>NUCLEOTIDE SEQUENCE</scope>
    <source>
        <strain evidence="2">KR_1_A1</strain>
    </source>
</reference>
<feature type="region of interest" description="Disordered" evidence="1">
    <location>
        <begin position="118"/>
        <end position="172"/>
    </location>
</feature>
<keyword evidence="3" id="KW-1185">Reference proteome</keyword>
<accession>A0A833WGQ6</accession>
<dbReference type="Proteomes" id="UP000602510">
    <property type="component" value="Unassembled WGS sequence"/>
</dbReference>
<organism evidence="2 3">
    <name type="scientific">Phytophthora infestans</name>
    <name type="common">Potato late blight agent</name>
    <name type="synonym">Botrytis infestans</name>
    <dbReference type="NCBI Taxonomy" id="4787"/>
    <lineage>
        <taxon>Eukaryota</taxon>
        <taxon>Sar</taxon>
        <taxon>Stramenopiles</taxon>
        <taxon>Oomycota</taxon>
        <taxon>Peronosporomycetes</taxon>
        <taxon>Peronosporales</taxon>
        <taxon>Peronosporaceae</taxon>
        <taxon>Phytophthora</taxon>
    </lineage>
</organism>
<name>A0A833WGQ6_PHYIN</name>
<feature type="compositionally biased region" description="Acidic residues" evidence="1">
    <location>
        <begin position="125"/>
        <end position="136"/>
    </location>
</feature>
<comment type="caution">
    <text evidence="2">The sequence shown here is derived from an EMBL/GenBank/DDBJ whole genome shotgun (WGS) entry which is preliminary data.</text>
</comment>
<dbReference type="AlphaFoldDB" id="A0A833WGQ6"/>
<sequence>MEAPTTTRRVAAAASARAISFPSARMLEAQRNFQSVVKQELQTLLEGGTKREEAVKLLLRRIVASTEPPEATAVRGVMRQFQMNYDDAVRALIVKQELGRLKRQGLDSFAAIEELTRKMSSRDEVEQEEEQEEEQEVEHKDSSVEEKNEQVSAREQEKEALPAAEMASPEKTETRRLCPLFNVLVKCPSPLATQPRGRAKNVKMRRKQMKIQTERMSLWGSATRRYSSLRCECEAPTATPWQTSHRSHANDVLPLASSTIPPATAVADVV</sequence>
<evidence type="ECO:0000256" key="1">
    <source>
        <dbReference type="SAM" id="MobiDB-lite"/>
    </source>
</evidence>
<evidence type="ECO:0000313" key="2">
    <source>
        <dbReference type="EMBL" id="KAF4033890.1"/>
    </source>
</evidence>
<feature type="compositionally biased region" description="Basic and acidic residues" evidence="1">
    <location>
        <begin position="137"/>
        <end position="160"/>
    </location>
</feature>
<gene>
    <name evidence="2" type="ORF">GN244_ATG14098</name>
</gene>
<evidence type="ECO:0000313" key="3">
    <source>
        <dbReference type="Proteomes" id="UP000602510"/>
    </source>
</evidence>
<dbReference type="EMBL" id="WSZM01000399">
    <property type="protein sequence ID" value="KAF4033890.1"/>
    <property type="molecule type" value="Genomic_DNA"/>
</dbReference>
<proteinExistence type="predicted"/>